<evidence type="ECO:0000313" key="9">
    <source>
        <dbReference type="Ensembl" id="ENSCAFP00020007983.1"/>
    </source>
</evidence>
<dbReference type="Ensembl" id="ENSCAFT00020009260.1">
    <property type="protein sequence ID" value="ENSCAFP00020007983.1"/>
    <property type="gene ID" value="ENSCAFG00020006462.1"/>
</dbReference>
<evidence type="ECO:0000256" key="8">
    <source>
        <dbReference type="SAM" id="Phobius"/>
    </source>
</evidence>
<keyword evidence="5 8" id="KW-1133">Transmembrane helix</keyword>
<protein>
    <submittedName>
        <fullName evidence="9">Transmembrane protein 176A</fullName>
    </submittedName>
</protein>
<evidence type="ECO:0000256" key="1">
    <source>
        <dbReference type="ARBA" id="ARBA00004141"/>
    </source>
</evidence>
<keyword evidence="4 8" id="KW-0812">Transmembrane</keyword>
<feature type="transmembrane region" description="Helical" evidence="8">
    <location>
        <begin position="100"/>
        <end position="122"/>
    </location>
</feature>
<dbReference type="InterPro" id="IPR009281">
    <property type="entry name" value="TMEM176A/TMEM176B"/>
</dbReference>
<dbReference type="PANTHER" id="PTHR15756:SF6">
    <property type="entry name" value="TRANSMEMBRANE PROTEIN 176A"/>
    <property type="match status" value="1"/>
</dbReference>
<dbReference type="InterPro" id="IPR007237">
    <property type="entry name" value="CD20-like"/>
</dbReference>
<evidence type="ECO:0000256" key="6">
    <source>
        <dbReference type="ARBA" id="ARBA00023136"/>
    </source>
</evidence>
<dbReference type="GeneTree" id="ENSGT00530000064074"/>
<keyword evidence="3" id="KW-0597">Phosphoprotein</keyword>
<evidence type="ECO:0000256" key="4">
    <source>
        <dbReference type="ARBA" id="ARBA00022692"/>
    </source>
</evidence>
<comment type="similarity">
    <text evidence="2">Belongs to the TMEM176 family.</text>
</comment>
<reference evidence="9" key="2">
    <citation type="submission" date="2025-09" db="UniProtKB">
        <authorList>
            <consortium name="Ensembl"/>
        </authorList>
    </citation>
    <scope>IDENTIFICATION</scope>
</reference>
<proteinExistence type="inferred from homology"/>
<dbReference type="GO" id="GO:0016020">
    <property type="term" value="C:membrane"/>
    <property type="evidence" value="ECO:0007669"/>
    <property type="project" value="UniProtKB-SubCell"/>
</dbReference>
<dbReference type="Pfam" id="PF04103">
    <property type="entry name" value="CD20"/>
    <property type="match status" value="1"/>
</dbReference>
<reference evidence="9" key="1">
    <citation type="submission" date="2025-08" db="UniProtKB">
        <authorList>
            <consortium name="Ensembl"/>
        </authorList>
    </citation>
    <scope>IDENTIFICATION</scope>
</reference>
<evidence type="ECO:0000256" key="5">
    <source>
        <dbReference type="ARBA" id="ARBA00022989"/>
    </source>
</evidence>
<keyword evidence="6 8" id="KW-0472">Membrane</keyword>
<dbReference type="AlphaFoldDB" id="A0A8C0QWH2"/>
<accession>A0A8C0QWH2</accession>
<name>A0A8C0QWH2_CANLU</name>
<comment type="subcellular location">
    <subcellularLocation>
        <location evidence="1">Membrane</location>
        <topology evidence="1">Multi-pass membrane protein</topology>
    </subcellularLocation>
</comment>
<evidence type="ECO:0000256" key="7">
    <source>
        <dbReference type="SAM" id="MobiDB-lite"/>
    </source>
</evidence>
<feature type="transmembrane region" description="Helical" evidence="8">
    <location>
        <begin position="177"/>
        <end position="203"/>
    </location>
</feature>
<feature type="region of interest" description="Disordered" evidence="7">
    <location>
        <begin position="54"/>
        <end position="94"/>
    </location>
</feature>
<evidence type="ECO:0000256" key="3">
    <source>
        <dbReference type="ARBA" id="ARBA00022553"/>
    </source>
</evidence>
<gene>
    <name evidence="9" type="primary">TMEM176A</name>
</gene>
<dbReference type="Proteomes" id="UP000694391">
    <property type="component" value="Unplaced"/>
</dbReference>
<keyword evidence="10" id="KW-1185">Reference proteome</keyword>
<organism evidence="9 10">
    <name type="scientific">Canis lupus dingo</name>
    <name type="common">dingo</name>
    <dbReference type="NCBI Taxonomy" id="286419"/>
    <lineage>
        <taxon>Eukaryota</taxon>
        <taxon>Metazoa</taxon>
        <taxon>Chordata</taxon>
        <taxon>Craniata</taxon>
        <taxon>Vertebrata</taxon>
        <taxon>Euteleostomi</taxon>
        <taxon>Mammalia</taxon>
        <taxon>Eutheria</taxon>
        <taxon>Laurasiatheria</taxon>
        <taxon>Carnivora</taxon>
        <taxon>Caniformia</taxon>
        <taxon>Canidae</taxon>
        <taxon>Canis</taxon>
    </lineage>
</organism>
<evidence type="ECO:0000256" key="2">
    <source>
        <dbReference type="ARBA" id="ARBA00006022"/>
    </source>
</evidence>
<evidence type="ECO:0000313" key="10">
    <source>
        <dbReference type="Proteomes" id="UP000694391"/>
    </source>
</evidence>
<sequence>MVLSIGATEGKRGSSWRACVSCANSAPASISPQASLAGAVAFIHQKLGWHLLGESGEGHRWTPGPEAGGHPNQSLPISPQPGPEETESPRSPSASLPHQALLRILLALAAFSTATAAIVIGASNFYRHRFYLRDFICDVSSKAWSWAPLSPSTPSPEEATRLHLCLSYLSMLEALFISFQVMLLGIWVLLLLASLVPLCLFCWSRSRHKKIDQKKLLEANGI</sequence>
<dbReference type="PANTHER" id="PTHR15756">
    <property type="entry name" value="LR8/HCA112"/>
    <property type="match status" value="1"/>
</dbReference>